<feature type="transmembrane region" description="Helical" evidence="1">
    <location>
        <begin position="43"/>
        <end position="66"/>
    </location>
</feature>
<comment type="caution">
    <text evidence="2">The sequence shown here is derived from an EMBL/GenBank/DDBJ whole genome shotgun (WGS) entry which is preliminary data.</text>
</comment>
<name>A0AAV9DWS5_ACOCL</name>
<feature type="transmembrane region" description="Helical" evidence="1">
    <location>
        <begin position="108"/>
        <end position="128"/>
    </location>
</feature>
<keyword evidence="1" id="KW-1133">Transmembrane helix</keyword>
<gene>
    <name evidence="2" type="ORF">QJS10_CPB11g01617</name>
</gene>
<dbReference type="Pfam" id="PF20100">
    <property type="entry name" value="DUF6490"/>
    <property type="match status" value="1"/>
</dbReference>
<dbReference type="PANTHER" id="PTHR46610">
    <property type="entry name" value="OS05G0181300 PROTEIN"/>
    <property type="match status" value="1"/>
</dbReference>
<reference evidence="2" key="1">
    <citation type="journal article" date="2023" name="Nat. Commun.">
        <title>Diploid and tetraploid genomes of Acorus and the evolution of monocots.</title>
        <authorList>
            <person name="Ma L."/>
            <person name="Liu K.W."/>
            <person name="Li Z."/>
            <person name="Hsiao Y.Y."/>
            <person name="Qi Y."/>
            <person name="Fu T."/>
            <person name="Tang G.D."/>
            <person name="Zhang D."/>
            <person name="Sun W.H."/>
            <person name="Liu D.K."/>
            <person name="Li Y."/>
            <person name="Chen G.Z."/>
            <person name="Liu X.D."/>
            <person name="Liao X.Y."/>
            <person name="Jiang Y.T."/>
            <person name="Yu X."/>
            <person name="Hao Y."/>
            <person name="Huang J."/>
            <person name="Zhao X.W."/>
            <person name="Ke S."/>
            <person name="Chen Y.Y."/>
            <person name="Wu W.L."/>
            <person name="Hsu J.L."/>
            <person name="Lin Y.F."/>
            <person name="Huang M.D."/>
            <person name="Li C.Y."/>
            <person name="Huang L."/>
            <person name="Wang Z.W."/>
            <person name="Zhao X."/>
            <person name="Zhong W.Y."/>
            <person name="Peng D.H."/>
            <person name="Ahmad S."/>
            <person name="Lan S."/>
            <person name="Zhang J.S."/>
            <person name="Tsai W.C."/>
            <person name="Van de Peer Y."/>
            <person name="Liu Z.J."/>
        </authorList>
    </citation>
    <scope>NUCLEOTIDE SEQUENCE</scope>
    <source>
        <strain evidence="2">CP</strain>
    </source>
</reference>
<dbReference type="Proteomes" id="UP001180020">
    <property type="component" value="Unassembled WGS sequence"/>
</dbReference>
<keyword evidence="3" id="KW-1185">Reference proteome</keyword>
<accession>A0AAV9DWS5</accession>
<dbReference type="AlphaFoldDB" id="A0AAV9DWS5"/>
<feature type="transmembrane region" description="Helical" evidence="1">
    <location>
        <begin position="78"/>
        <end position="96"/>
    </location>
</feature>
<protein>
    <submittedName>
        <fullName evidence="2">Uncharacterized protein</fullName>
    </submittedName>
</protein>
<dbReference type="EMBL" id="JAUJYO010000011">
    <property type="protein sequence ID" value="KAK1305462.1"/>
    <property type="molecule type" value="Genomic_DNA"/>
</dbReference>
<evidence type="ECO:0000313" key="3">
    <source>
        <dbReference type="Proteomes" id="UP001180020"/>
    </source>
</evidence>
<dbReference type="InterPro" id="IPR045501">
    <property type="entry name" value="DUF6490"/>
</dbReference>
<organism evidence="2 3">
    <name type="scientific">Acorus calamus</name>
    <name type="common">Sweet flag</name>
    <dbReference type="NCBI Taxonomy" id="4465"/>
    <lineage>
        <taxon>Eukaryota</taxon>
        <taxon>Viridiplantae</taxon>
        <taxon>Streptophyta</taxon>
        <taxon>Embryophyta</taxon>
        <taxon>Tracheophyta</taxon>
        <taxon>Spermatophyta</taxon>
        <taxon>Magnoliopsida</taxon>
        <taxon>Liliopsida</taxon>
        <taxon>Acoraceae</taxon>
        <taxon>Acorus</taxon>
    </lineage>
</organism>
<sequence length="133" mass="14775">MSTATTSPLLKPKRNDLSFVSFLGSGSLAVNSIIAAYRSRDDIPTVLFIVISNAVIFSLLWSIHAHERALRGSTQKKWYKIVIWSLAALLNVGFAWKVTQVLPLLMSSVLWVLVAACTIGTFYLYFVVADRKP</sequence>
<proteinExistence type="predicted"/>
<keyword evidence="1" id="KW-0472">Membrane</keyword>
<feature type="transmembrane region" description="Helical" evidence="1">
    <location>
        <begin position="17"/>
        <end position="37"/>
    </location>
</feature>
<keyword evidence="1" id="KW-0812">Transmembrane</keyword>
<evidence type="ECO:0000256" key="1">
    <source>
        <dbReference type="SAM" id="Phobius"/>
    </source>
</evidence>
<evidence type="ECO:0000313" key="2">
    <source>
        <dbReference type="EMBL" id="KAK1305462.1"/>
    </source>
</evidence>
<dbReference type="PANTHER" id="PTHR46610:SF20">
    <property type="entry name" value="OS05G0181300 PROTEIN"/>
    <property type="match status" value="1"/>
</dbReference>
<reference evidence="2" key="2">
    <citation type="submission" date="2023-06" db="EMBL/GenBank/DDBJ databases">
        <authorList>
            <person name="Ma L."/>
            <person name="Liu K.-W."/>
            <person name="Li Z."/>
            <person name="Hsiao Y.-Y."/>
            <person name="Qi Y."/>
            <person name="Fu T."/>
            <person name="Tang G."/>
            <person name="Zhang D."/>
            <person name="Sun W.-H."/>
            <person name="Liu D.-K."/>
            <person name="Li Y."/>
            <person name="Chen G.-Z."/>
            <person name="Liu X.-D."/>
            <person name="Liao X.-Y."/>
            <person name="Jiang Y.-T."/>
            <person name="Yu X."/>
            <person name="Hao Y."/>
            <person name="Huang J."/>
            <person name="Zhao X.-W."/>
            <person name="Ke S."/>
            <person name="Chen Y.-Y."/>
            <person name="Wu W.-L."/>
            <person name="Hsu J.-L."/>
            <person name="Lin Y.-F."/>
            <person name="Huang M.-D."/>
            <person name="Li C.-Y."/>
            <person name="Huang L."/>
            <person name="Wang Z.-W."/>
            <person name="Zhao X."/>
            <person name="Zhong W.-Y."/>
            <person name="Peng D.-H."/>
            <person name="Ahmad S."/>
            <person name="Lan S."/>
            <person name="Zhang J.-S."/>
            <person name="Tsai W.-C."/>
            <person name="Van De Peer Y."/>
            <person name="Liu Z.-J."/>
        </authorList>
    </citation>
    <scope>NUCLEOTIDE SEQUENCE</scope>
    <source>
        <strain evidence="2">CP</strain>
        <tissue evidence="2">Leaves</tissue>
    </source>
</reference>